<dbReference type="EMBL" id="PHIG01000031">
    <property type="protein sequence ID" value="PJK29945.1"/>
    <property type="molecule type" value="Genomic_DNA"/>
</dbReference>
<evidence type="ECO:0000313" key="5">
    <source>
        <dbReference type="EMBL" id="PJK29945.1"/>
    </source>
</evidence>
<dbReference type="InterPro" id="IPR046453">
    <property type="entry name" value="GpA_ATPase"/>
</dbReference>
<accession>A0A2M9G2L6</accession>
<dbReference type="Gene3D" id="3.40.50.300">
    <property type="entry name" value="P-loop containing nucleotide triphosphate hydrolases"/>
    <property type="match status" value="1"/>
</dbReference>
<name>A0A2M9G2L6_9PROT</name>
<dbReference type="HAMAP" id="MF_04144">
    <property type="entry name" value="TERL_LAMBDA"/>
    <property type="match status" value="1"/>
</dbReference>
<dbReference type="Pfam" id="PF05876">
    <property type="entry name" value="GpA_ATPase"/>
    <property type="match status" value="1"/>
</dbReference>
<keyword evidence="2" id="KW-0732">Signal</keyword>
<feature type="domain" description="Terminase large subunit GpA endonuclease" evidence="4">
    <location>
        <begin position="314"/>
        <end position="601"/>
    </location>
</feature>
<comment type="caution">
    <text evidence="5">The sequence shown here is derived from an EMBL/GenBank/DDBJ whole genome shotgun (WGS) entry which is preliminary data.</text>
</comment>
<reference evidence="5 6" key="1">
    <citation type="submission" date="2017-11" db="EMBL/GenBank/DDBJ databases">
        <title>Draft genome sequence of Rhizobiales bacterium SY3-13.</title>
        <authorList>
            <person name="Sun C."/>
        </authorList>
    </citation>
    <scope>NUCLEOTIDE SEQUENCE [LARGE SCALE GENOMIC DNA]</scope>
    <source>
        <strain evidence="5 6">SY3-13</strain>
    </source>
</reference>
<dbReference type="Pfam" id="PF20454">
    <property type="entry name" value="GpA_nuclease"/>
    <property type="match status" value="1"/>
</dbReference>
<evidence type="ECO:0000259" key="3">
    <source>
        <dbReference type="Pfam" id="PF05876"/>
    </source>
</evidence>
<feature type="region of interest" description="Disordered" evidence="1">
    <location>
        <begin position="609"/>
        <end position="681"/>
    </location>
</feature>
<evidence type="ECO:0000256" key="2">
    <source>
        <dbReference type="SAM" id="SignalP"/>
    </source>
</evidence>
<dbReference type="Proteomes" id="UP000229498">
    <property type="component" value="Unassembled WGS sequence"/>
</dbReference>
<feature type="chain" id="PRO_5014650673" evidence="2">
    <location>
        <begin position="29"/>
        <end position="681"/>
    </location>
</feature>
<dbReference type="InterPro" id="IPR046454">
    <property type="entry name" value="GpA_endonuclease"/>
</dbReference>
<dbReference type="GO" id="GO:0016887">
    <property type="term" value="F:ATP hydrolysis activity"/>
    <property type="evidence" value="ECO:0007669"/>
    <property type="project" value="InterPro"/>
</dbReference>
<dbReference type="GO" id="GO:0005524">
    <property type="term" value="F:ATP binding"/>
    <property type="evidence" value="ECO:0007669"/>
    <property type="project" value="InterPro"/>
</dbReference>
<evidence type="ECO:0000256" key="1">
    <source>
        <dbReference type="SAM" id="MobiDB-lite"/>
    </source>
</evidence>
<feature type="domain" description="Phage terminase large subunit GpA ATPase" evidence="3">
    <location>
        <begin position="53"/>
        <end position="302"/>
    </location>
</feature>
<dbReference type="GO" id="GO:0004519">
    <property type="term" value="F:endonuclease activity"/>
    <property type="evidence" value="ECO:0007669"/>
    <property type="project" value="InterPro"/>
</dbReference>
<dbReference type="OrthoDB" id="5181253at2"/>
<proteinExistence type="inferred from homology"/>
<dbReference type="InterPro" id="IPR008866">
    <property type="entry name" value="Phage_lambda_GpA-like"/>
</dbReference>
<evidence type="ECO:0000313" key="6">
    <source>
        <dbReference type="Proteomes" id="UP000229498"/>
    </source>
</evidence>
<dbReference type="AlphaFoldDB" id="A0A2M9G2L6"/>
<evidence type="ECO:0000259" key="4">
    <source>
        <dbReference type="Pfam" id="PF20454"/>
    </source>
</evidence>
<dbReference type="InterPro" id="IPR027417">
    <property type="entry name" value="P-loop_NTPase"/>
</dbReference>
<feature type="signal peptide" evidence="2">
    <location>
        <begin position="1"/>
        <end position="28"/>
    </location>
</feature>
<gene>
    <name evidence="5" type="ORF">CVT23_09255</name>
</gene>
<keyword evidence="6" id="KW-1185">Reference proteome</keyword>
<sequence length="681" mass="75028">MWNEGQAWSRASVAAIVAGALASTIAPAESITPSAWAAKNLVVPDGPYEGQLWDPTLTPQLAEIMDHLSPDSPVNAISLRKSAQLGATTIGIAWSGYVTDIDPAPFMTVMPTLDGADGYNREKLHPAIVASEPLRRKIVEARSRSSRSSTARTKRFPGGSIILTGANSAADLRSKTRKYMNLDEVDEWPIDLAGQGDPFEMAAARQLAYRESGDWKRFATSTPTIKGASRIDDLFEAGDQRYWEIRCPHCGGEQRLVFGGRDAPYGLKFATTYPHRAHYVCRHAGCVIEHSAKAAMVRGGRWVAANPGPGRDPSYHLDTLTSLLVGWDDVADAFLKAGKNPEKLKTFWNLWLGLPWEERGDAPDWQRLYARRADYPAGVVPHGGLVLTAGVDVQGDGLYCEVVAWGRGERSWTVDARFIPGDTAREGDPCWTELDRLYNARWPMATGGSIPLDLMGVDSGFNTNAVYAFVRHRPKAMALKGVAGWTAPPIGTPTKLDVNTAGKKKRRGLQVWPVGTWALKAKFYGFLRQPGRAEGEDADPEGYCHFGQFLDRRYFQQLTAEYIAESERKGHKRREWVARGENHFHDCRVYNLGLAWRLKLDRLSEDDWTGLSRQRDARPDQGDMVALMNGAPEPGCTAKPSPPAAPETGDPATPEATAPPSKSTRPRRRGPRVVSFRNTGR</sequence>
<dbReference type="RefSeq" id="WP_109793220.1">
    <property type="nucleotide sequence ID" value="NZ_PHIG01000031.1"/>
</dbReference>
<protein>
    <submittedName>
        <fullName evidence="5">Terminase</fullName>
    </submittedName>
</protein>
<organism evidence="5 6">
    <name type="scientific">Minwuia thermotolerans</name>
    <dbReference type="NCBI Taxonomy" id="2056226"/>
    <lineage>
        <taxon>Bacteria</taxon>
        <taxon>Pseudomonadati</taxon>
        <taxon>Pseudomonadota</taxon>
        <taxon>Alphaproteobacteria</taxon>
        <taxon>Minwuiales</taxon>
        <taxon>Minwuiaceae</taxon>
        <taxon>Minwuia</taxon>
    </lineage>
</organism>